<accession>A0A2T4U5W6</accession>
<comment type="caution">
    <text evidence="6">The sequence shown here is derived from an EMBL/GenBank/DDBJ whole genome shotgun (WGS) entry which is preliminary data.</text>
</comment>
<dbReference type="GO" id="GO:0004022">
    <property type="term" value="F:alcohol dehydrogenase (NAD+) activity"/>
    <property type="evidence" value="ECO:0007669"/>
    <property type="project" value="TreeGrafter"/>
</dbReference>
<dbReference type="SUPFAM" id="SSF56796">
    <property type="entry name" value="Dehydroquinate synthase-like"/>
    <property type="match status" value="1"/>
</dbReference>
<dbReference type="AlphaFoldDB" id="A0A2T4U5W6"/>
<keyword evidence="2" id="KW-0560">Oxidoreductase</keyword>
<dbReference type="OrthoDB" id="9815791at2"/>
<evidence type="ECO:0000313" key="6">
    <source>
        <dbReference type="EMBL" id="PTL38796.1"/>
    </source>
</evidence>
<evidence type="ECO:0000256" key="2">
    <source>
        <dbReference type="ARBA" id="ARBA00023002"/>
    </source>
</evidence>
<dbReference type="FunFam" id="1.20.1090.10:FF:000001">
    <property type="entry name" value="Aldehyde-alcohol dehydrogenase"/>
    <property type="match status" value="1"/>
</dbReference>
<dbReference type="Gene3D" id="1.20.1090.10">
    <property type="entry name" value="Dehydroquinate synthase-like - alpha domain"/>
    <property type="match status" value="1"/>
</dbReference>
<comment type="similarity">
    <text evidence="1">Belongs to the iron-containing alcohol dehydrogenase family.</text>
</comment>
<gene>
    <name evidence="6" type="ORF">C6Y45_09160</name>
</gene>
<dbReference type="FunFam" id="3.40.50.1970:FF:000003">
    <property type="entry name" value="Alcohol dehydrogenase, iron-containing"/>
    <property type="match status" value="1"/>
</dbReference>
<feature type="domain" description="Alcohol dehydrogenase iron-type/glycerol dehydrogenase GldA" evidence="4">
    <location>
        <begin position="26"/>
        <end position="193"/>
    </location>
</feature>
<dbReference type="CDD" id="cd08189">
    <property type="entry name" value="Fe-ADH-like"/>
    <property type="match status" value="1"/>
</dbReference>
<name>A0A2T4U5W6_9BACI</name>
<evidence type="ECO:0000256" key="1">
    <source>
        <dbReference type="ARBA" id="ARBA00007358"/>
    </source>
</evidence>
<dbReference type="GO" id="GO:0046872">
    <property type="term" value="F:metal ion binding"/>
    <property type="evidence" value="ECO:0007669"/>
    <property type="project" value="InterPro"/>
</dbReference>
<dbReference type="InterPro" id="IPR056798">
    <property type="entry name" value="ADH_Fe_C"/>
</dbReference>
<dbReference type="InterPro" id="IPR039697">
    <property type="entry name" value="Alcohol_dehydrogenase_Fe"/>
</dbReference>
<dbReference type="InterPro" id="IPR001670">
    <property type="entry name" value="ADH_Fe/GldA"/>
</dbReference>
<dbReference type="Gene3D" id="3.40.50.1970">
    <property type="match status" value="1"/>
</dbReference>
<evidence type="ECO:0000256" key="3">
    <source>
        <dbReference type="ARBA" id="ARBA00023027"/>
    </source>
</evidence>
<protein>
    <submittedName>
        <fullName evidence="6">Alcohol dehydrogenase</fullName>
    </submittedName>
</protein>
<dbReference type="Pfam" id="PF00465">
    <property type="entry name" value="Fe-ADH"/>
    <property type="match status" value="1"/>
</dbReference>
<keyword evidence="3" id="KW-0520">NAD</keyword>
<dbReference type="PANTHER" id="PTHR11496:SF102">
    <property type="entry name" value="ALCOHOL DEHYDROGENASE 4"/>
    <property type="match status" value="1"/>
</dbReference>
<dbReference type="PROSITE" id="PS00060">
    <property type="entry name" value="ADH_IRON_2"/>
    <property type="match status" value="1"/>
</dbReference>
<organism evidence="6 7">
    <name type="scientific">Alkalicoccus saliphilus</name>
    <dbReference type="NCBI Taxonomy" id="200989"/>
    <lineage>
        <taxon>Bacteria</taxon>
        <taxon>Bacillati</taxon>
        <taxon>Bacillota</taxon>
        <taxon>Bacilli</taxon>
        <taxon>Bacillales</taxon>
        <taxon>Bacillaceae</taxon>
        <taxon>Alkalicoccus</taxon>
    </lineage>
</organism>
<feature type="domain" description="Fe-containing alcohol dehydrogenase-like C-terminal" evidence="5">
    <location>
        <begin position="204"/>
        <end position="396"/>
    </location>
</feature>
<dbReference type="InterPro" id="IPR018211">
    <property type="entry name" value="ADH_Fe_CS"/>
</dbReference>
<evidence type="ECO:0000259" key="5">
    <source>
        <dbReference type="Pfam" id="PF25137"/>
    </source>
</evidence>
<dbReference type="RefSeq" id="WP_107584928.1">
    <property type="nucleotide sequence ID" value="NZ_PZJJ01000013.1"/>
</dbReference>
<dbReference type="PANTHER" id="PTHR11496">
    <property type="entry name" value="ALCOHOL DEHYDROGENASE"/>
    <property type="match status" value="1"/>
</dbReference>
<dbReference type="EMBL" id="PZJJ01000013">
    <property type="protein sequence ID" value="PTL38796.1"/>
    <property type="molecule type" value="Genomic_DNA"/>
</dbReference>
<reference evidence="6 7" key="1">
    <citation type="submission" date="2018-03" db="EMBL/GenBank/DDBJ databases">
        <title>Alkalicoccus saliphilus sp. nov., isolated from a mineral pool.</title>
        <authorList>
            <person name="Zhao B."/>
        </authorList>
    </citation>
    <scope>NUCLEOTIDE SEQUENCE [LARGE SCALE GENOMIC DNA]</scope>
    <source>
        <strain evidence="6 7">6AG</strain>
    </source>
</reference>
<dbReference type="Proteomes" id="UP000240509">
    <property type="component" value="Unassembled WGS sequence"/>
</dbReference>
<sequence length="410" mass="45128">MYRLYCRFIQKILHAASPFLPWREPEIFQGPGSLRTIPALIKEKKWNRVLVITDEGIRRAGLLDQLLPLLEEAGVPYALYEDTSADPTIENIEEAYKLYAREKCDVLLAFGGGSPMDCAKGTAARIARPEKDLYDLRGLFRIWRTLPPVITVPTTSGTGSEATLAAVVTESVTHKKFTMIDPSLIPRYAVLDPLLTISLPAHITAATGMDALTHAVEAYIGKSNTASTRIQARRAVKLIFENLPGVWENGSDTDKRENMQTAAHEAGKAFTRAFVGNVHAAAHALGGIYGVPHGLANAVILPHVLEQYGSSVYRPLAQLADLTGCSSPDQTTAEKARSFIQAVRDMNASLHIPAYIEGIQEEDIPVMIERALREANPLYPVPKIFTKADMRQIYQKISPPVDSSTTEKRN</sequence>
<evidence type="ECO:0000313" key="7">
    <source>
        <dbReference type="Proteomes" id="UP000240509"/>
    </source>
</evidence>
<evidence type="ECO:0000259" key="4">
    <source>
        <dbReference type="Pfam" id="PF00465"/>
    </source>
</evidence>
<keyword evidence="7" id="KW-1185">Reference proteome</keyword>
<dbReference type="Pfam" id="PF25137">
    <property type="entry name" value="ADH_Fe_C"/>
    <property type="match status" value="1"/>
</dbReference>
<proteinExistence type="inferred from homology"/>
<dbReference type="PROSITE" id="PS00913">
    <property type="entry name" value="ADH_IRON_1"/>
    <property type="match status" value="1"/>
</dbReference>